<dbReference type="EMBL" id="CP097510">
    <property type="protein sequence ID" value="URE29560.1"/>
    <property type="molecule type" value="Genomic_DNA"/>
</dbReference>
<proteinExistence type="predicted"/>
<dbReference type="GO" id="GO:0005524">
    <property type="term" value="F:ATP binding"/>
    <property type="evidence" value="ECO:0007669"/>
    <property type="project" value="UniProtKB-UniRule"/>
</dbReference>
<keyword evidence="17" id="KW-0675">Receptor</keyword>
<evidence type="ECO:0000256" key="1">
    <source>
        <dbReference type="ARBA" id="ARBA00004479"/>
    </source>
</evidence>
<keyword evidence="10 14" id="KW-0472">Membrane</keyword>
<keyword evidence="18" id="KW-1185">Reference proteome</keyword>
<keyword evidence="6 12" id="KW-0547">Nucleotide-binding</keyword>
<dbReference type="Proteomes" id="UP001055439">
    <property type="component" value="Chromosome 8"/>
</dbReference>
<evidence type="ECO:0000256" key="11">
    <source>
        <dbReference type="ARBA" id="ARBA00023180"/>
    </source>
</evidence>
<dbReference type="SMART" id="SM00220">
    <property type="entry name" value="S_TKc"/>
    <property type="match status" value="1"/>
</dbReference>
<dbReference type="FunFam" id="1.10.510.10:FF:000252">
    <property type="entry name" value="Receptor-like protein kinase FERONIA"/>
    <property type="match status" value="1"/>
</dbReference>
<evidence type="ECO:0000313" key="17">
    <source>
        <dbReference type="EMBL" id="URE29560.1"/>
    </source>
</evidence>
<keyword evidence="4 14" id="KW-0812">Transmembrane</keyword>
<protein>
    <submittedName>
        <fullName evidence="17">Receptor-like protein kinase</fullName>
    </submittedName>
</protein>
<dbReference type="PROSITE" id="PS00108">
    <property type="entry name" value="PROTEIN_KINASE_ST"/>
    <property type="match status" value="1"/>
</dbReference>
<evidence type="ECO:0000256" key="7">
    <source>
        <dbReference type="ARBA" id="ARBA00022777"/>
    </source>
</evidence>
<evidence type="ECO:0000256" key="8">
    <source>
        <dbReference type="ARBA" id="ARBA00022840"/>
    </source>
</evidence>
<dbReference type="Pfam" id="PF07714">
    <property type="entry name" value="PK_Tyr_Ser-Thr"/>
    <property type="match status" value="1"/>
</dbReference>
<evidence type="ECO:0000256" key="12">
    <source>
        <dbReference type="PROSITE-ProRule" id="PRU10141"/>
    </source>
</evidence>
<dbReference type="PROSITE" id="PS00107">
    <property type="entry name" value="PROTEIN_KINASE_ATP"/>
    <property type="match status" value="1"/>
</dbReference>
<dbReference type="CDD" id="cd14066">
    <property type="entry name" value="STKc_IRAK"/>
    <property type="match status" value="1"/>
</dbReference>
<evidence type="ECO:0000256" key="5">
    <source>
        <dbReference type="ARBA" id="ARBA00022729"/>
    </source>
</evidence>
<evidence type="ECO:0000256" key="10">
    <source>
        <dbReference type="ARBA" id="ARBA00023136"/>
    </source>
</evidence>
<dbReference type="FunFam" id="3.30.200.20:FF:000039">
    <property type="entry name" value="receptor-like protein kinase FERONIA"/>
    <property type="match status" value="1"/>
</dbReference>
<dbReference type="FunFam" id="2.60.120.430:FF:000013">
    <property type="entry name" value="Putative receptor-like protein kinase"/>
    <property type="match status" value="1"/>
</dbReference>
<dbReference type="SUPFAM" id="SSF56112">
    <property type="entry name" value="Protein kinase-like (PK-like)"/>
    <property type="match status" value="1"/>
</dbReference>
<feature type="region of interest" description="Disordered" evidence="13">
    <location>
        <begin position="772"/>
        <end position="804"/>
    </location>
</feature>
<dbReference type="GO" id="GO:0005886">
    <property type="term" value="C:plasma membrane"/>
    <property type="evidence" value="ECO:0007669"/>
    <property type="project" value="TreeGrafter"/>
</dbReference>
<organism evidence="17 18">
    <name type="scientific">Musa troglodytarum</name>
    <name type="common">fe'i banana</name>
    <dbReference type="NCBI Taxonomy" id="320322"/>
    <lineage>
        <taxon>Eukaryota</taxon>
        <taxon>Viridiplantae</taxon>
        <taxon>Streptophyta</taxon>
        <taxon>Embryophyta</taxon>
        <taxon>Tracheophyta</taxon>
        <taxon>Spermatophyta</taxon>
        <taxon>Magnoliopsida</taxon>
        <taxon>Liliopsida</taxon>
        <taxon>Zingiberales</taxon>
        <taxon>Musaceae</taxon>
        <taxon>Musa</taxon>
    </lineage>
</organism>
<dbReference type="Gene3D" id="3.30.200.20">
    <property type="entry name" value="Phosphorylase Kinase, domain 1"/>
    <property type="match status" value="1"/>
</dbReference>
<dbReference type="InterPro" id="IPR045272">
    <property type="entry name" value="ANXUR1/2-like"/>
</dbReference>
<dbReference type="GO" id="GO:0004674">
    <property type="term" value="F:protein serine/threonine kinase activity"/>
    <property type="evidence" value="ECO:0007669"/>
    <property type="project" value="UniProtKB-KW"/>
</dbReference>
<dbReference type="InterPro" id="IPR008271">
    <property type="entry name" value="Ser/Thr_kinase_AS"/>
</dbReference>
<evidence type="ECO:0000256" key="3">
    <source>
        <dbReference type="ARBA" id="ARBA00022679"/>
    </source>
</evidence>
<feature type="chain" id="PRO_5039305339" evidence="15">
    <location>
        <begin position="20"/>
        <end position="804"/>
    </location>
</feature>
<keyword evidence="7 17" id="KW-0418">Kinase</keyword>
<dbReference type="PANTHER" id="PTHR27003:SF318">
    <property type="entry name" value="OS03G0124200 PROTEIN"/>
    <property type="match status" value="1"/>
</dbReference>
<dbReference type="InterPro" id="IPR017441">
    <property type="entry name" value="Protein_kinase_ATP_BS"/>
</dbReference>
<feature type="compositionally biased region" description="Polar residues" evidence="13">
    <location>
        <begin position="785"/>
        <end position="804"/>
    </location>
</feature>
<reference evidence="17" key="1">
    <citation type="submission" date="2022-05" db="EMBL/GenBank/DDBJ databases">
        <title>The Musa troglodytarum L. genome provides insights into the mechanism of non-climacteric behaviour and enrichment of carotenoids.</title>
        <authorList>
            <person name="Wang J."/>
        </authorList>
    </citation>
    <scope>NUCLEOTIDE SEQUENCE</scope>
    <source>
        <tissue evidence="17">Leaf</tissue>
    </source>
</reference>
<gene>
    <name evidence="17" type="ORF">MUK42_18072</name>
</gene>
<dbReference type="GO" id="GO:0009506">
    <property type="term" value="C:plasmodesma"/>
    <property type="evidence" value="ECO:0007669"/>
    <property type="project" value="TreeGrafter"/>
</dbReference>
<evidence type="ECO:0000259" key="16">
    <source>
        <dbReference type="PROSITE" id="PS50011"/>
    </source>
</evidence>
<dbReference type="InterPro" id="IPR024788">
    <property type="entry name" value="Malectin-like_Carb-bd_dom"/>
</dbReference>
<evidence type="ECO:0000256" key="15">
    <source>
        <dbReference type="SAM" id="SignalP"/>
    </source>
</evidence>
<dbReference type="InterPro" id="IPR000719">
    <property type="entry name" value="Prot_kinase_dom"/>
</dbReference>
<feature type="signal peptide" evidence="15">
    <location>
        <begin position="1"/>
        <end position="19"/>
    </location>
</feature>
<evidence type="ECO:0000256" key="9">
    <source>
        <dbReference type="ARBA" id="ARBA00022989"/>
    </source>
</evidence>
<accession>A0A9E7HAC7</accession>
<sequence length="804" mass="89161">MDLLILCFLLPIFLTSTTAFTPNTSYFLDCGSAHGHTIATDTPPRDFVPDSPFLSDSAKSSSVTNPSAAPSSPLYLTARLFYGSASYGLTLDSSGTHILRLHFLPFSNRHYNLSAARFDVIALKRFVLLDDFSTSSSTAPTIKEYFLWVDSGELDVTFVPSSSSPLAFVNAIEVFTAPAYLIKDEDKLKDIGQVTHQALETVHRINVGGLEVTPVNDTLWRTWIPDDDYLPYKETSLVNSTDPDGIKYKVDDTAEVAPRTVYSTARTMNIPSSMRDGNPDYNFNVTWSFPVVAGYTYLVRTHFCDFIDNNSIIFVLYVGKLETEIRSSFHTDSPSEAFYMDFDAEGPSSGTINISIGRSFKSSPWDANAILNGLEIFKVNDTFGSLDGIPNHSLNSSRPKQSGVAVAAVVLAVVGGLVLPSLVLVFIRKRCRSKPLPLRLLPRYNLDLHIPLIDIKASTDGFDESLVVGSGGFGKVYKGVLADGTKVAVKRAMPGSKQGYPEFQTEILVLSKIRHRHLVSLIGYCEEQSERILVYEYMEKGPLRPYLYGSDKPCLSWKQRLEICIGAARGLHYLHTSQSHTIIHRDIKSTNILLDDNYLAKVSDFGLSKLRPSCGETHVTTGVKGTFGYFDPEYFKTQKLTVKSDVYSFGVMLFEVLCARAVIDRSLSTEQVNLAEWALQWQRKGQLEKIIDHRLVGNINRNSLRKFGETAEKCVADYGDDRPTFADVLWNLEYALQLHVTELKREPHEDSGNVELLIPAAATRGVESTSLNVKPEDDMAGTGMGQTDSTDSTVFSQLITSEGR</sequence>
<evidence type="ECO:0000256" key="6">
    <source>
        <dbReference type="ARBA" id="ARBA00022741"/>
    </source>
</evidence>
<evidence type="ECO:0000256" key="2">
    <source>
        <dbReference type="ARBA" id="ARBA00022527"/>
    </source>
</evidence>
<dbReference type="InterPro" id="IPR001245">
    <property type="entry name" value="Ser-Thr/Tyr_kinase_cat_dom"/>
</dbReference>
<dbReference type="PROSITE" id="PS50011">
    <property type="entry name" value="PROTEIN_KINASE_DOM"/>
    <property type="match status" value="1"/>
</dbReference>
<feature type="transmembrane region" description="Helical" evidence="14">
    <location>
        <begin position="404"/>
        <end position="427"/>
    </location>
</feature>
<keyword evidence="5 15" id="KW-0732">Signal</keyword>
<feature type="domain" description="Protein kinase" evidence="16">
    <location>
        <begin position="462"/>
        <end position="735"/>
    </location>
</feature>
<name>A0A9E7HAC7_9LILI</name>
<keyword evidence="3" id="KW-0808">Transferase</keyword>
<dbReference type="AlphaFoldDB" id="A0A9E7HAC7"/>
<dbReference type="InterPro" id="IPR011009">
    <property type="entry name" value="Kinase-like_dom_sf"/>
</dbReference>
<keyword evidence="9 14" id="KW-1133">Transmembrane helix</keyword>
<dbReference type="PANTHER" id="PTHR27003">
    <property type="entry name" value="OS07G0166700 PROTEIN"/>
    <property type="match status" value="1"/>
</dbReference>
<evidence type="ECO:0000256" key="13">
    <source>
        <dbReference type="SAM" id="MobiDB-lite"/>
    </source>
</evidence>
<keyword evidence="11" id="KW-0325">Glycoprotein</keyword>
<evidence type="ECO:0000313" key="18">
    <source>
        <dbReference type="Proteomes" id="UP001055439"/>
    </source>
</evidence>
<dbReference type="GO" id="GO:0004714">
    <property type="term" value="F:transmembrane receptor protein tyrosine kinase activity"/>
    <property type="evidence" value="ECO:0007669"/>
    <property type="project" value="InterPro"/>
</dbReference>
<dbReference type="OrthoDB" id="640180at2759"/>
<dbReference type="Pfam" id="PF12819">
    <property type="entry name" value="Malectin_like"/>
    <property type="match status" value="1"/>
</dbReference>
<evidence type="ECO:0000256" key="14">
    <source>
        <dbReference type="SAM" id="Phobius"/>
    </source>
</evidence>
<dbReference type="Gene3D" id="1.10.510.10">
    <property type="entry name" value="Transferase(Phosphotransferase) domain 1"/>
    <property type="match status" value="1"/>
</dbReference>
<dbReference type="Gene3D" id="2.60.120.430">
    <property type="entry name" value="Galactose-binding lectin"/>
    <property type="match status" value="2"/>
</dbReference>
<keyword evidence="2" id="KW-0723">Serine/threonine-protein kinase</keyword>
<keyword evidence="8 12" id="KW-0067">ATP-binding</keyword>
<feature type="binding site" evidence="12">
    <location>
        <position position="490"/>
    </location>
    <ligand>
        <name>ATP</name>
        <dbReference type="ChEBI" id="CHEBI:30616"/>
    </ligand>
</feature>
<evidence type="ECO:0000256" key="4">
    <source>
        <dbReference type="ARBA" id="ARBA00022692"/>
    </source>
</evidence>
<comment type="subcellular location">
    <subcellularLocation>
        <location evidence="1">Membrane</location>
        <topology evidence="1">Single-pass type I membrane protein</topology>
    </subcellularLocation>
</comment>